<dbReference type="InterPro" id="IPR003340">
    <property type="entry name" value="B3_DNA-bd"/>
</dbReference>
<organism evidence="8 9">
    <name type="scientific">Crotalaria pallida</name>
    <name type="common">Smooth rattlebox</name>
    <name type="synonym">Crotalaria striata</name>
    <dbReference type="NCBI Taxonomy" id="3830"/>
    <lineage>
        <taxon>Eukaryota</taxon>
        <taxon>Viridiplantae</taxon>
        <taxon>Streptophyta</taxon>
        <taxon>Embryophyta</taxon>
        <taxon>Tracheophyta</taxon>
        <taxon>Spermatophyta</taxon>
        <taxon>Magnoliopsida</taxon>
        <taxon>eudicotyledons</taxon>
        <taxon>Gunneridae</taxon>
        <taxon>Pentapetalae</taxon>
        <taxon>rosids</taxon>
        <taxon>fabids</taxon>
        <taxon>Fabales</taxon>
        <taxon>Fabaceae</taxon>
        <taxon>Papilionoideae</taxon>
        <taxon>50 kb inversion clade</taxon>
        <taxon>genistoids sensu lato</taxon>
        <taxon>core genistoids</taxon>
        <taxon>Crotalarieae</taxon>
        <taxon>Crotalaria</taxon>
    </lineage>
</organism>
<dbReference type="PANTHER" id="PTHR31920:SF149">
    <property type="entry name" value="B3 DOMAIN-CONTAINING PROTEIN OS01G0723500-LIKE ISOFORM X1"/>
    <property type="match status" value="1"/>
</dbReference>
<dbReference type="PROSITE" id="PS50863">
    <property type="entry name" value="B3"/>
    <property type="match status" value="2"/>
</dbReference>
<dbReference type="SMART" id="SM01019">
    <property type="entry name" value="B3"/>
    <property type="match status" value="2"/>
</dbReference>
<protein>
    <recommendedName>
        <fullName evidence="7">TF-B3 domain-containing protein</fullName>
    </recommendedName>
</protein>
<keyword evidence="3" id="KW-0238">DNA-binding</keyword>
<evidence type="ECO:0000256" key="6">
    <source>
        <dbReference type="SAM" id="MobiDB-lite"/>
    </source>
</evidence>
<feature type="region of interest" description="Disordered" evidence="6">
    <location>
        <begin position="143"/>
        <end position="167"/>
    </location>
</feature>
<reference evidence="8 9" key="1">
    <citation type="submission" date="2024-01" db="EMBL/GenBank/DDBJ databases">
        <title>The genomes of 5 underutilized Papilionoideae crops provide insights into root nodulation and disease resistanc.</title>
        <authorList>
            <person name="Yuan L."/>
        </authorList>
    </citation>
    <scope>NUCLEOTIDE SEQUENCE [LARGE SCALE GENOMIC DNA]</scope>
    <source>
        <strain evidence="8">ZHUSHIDOU_FW_LH</strain>
        <tissue evidence="8">Leaf</tissue>
    </source>
</reference>
<evidence type="ECO:0000256" key="1">
    <source>
        <dbReference type="ARBA" id="ARBA00004123"/>
    </source>
</evidence>
<evidence type="ECO:0000256" key="4">
    <source>
        <dbReference type="ARBA" id="ARBA00023163"/>
    </source>
</evidence>
<keyword evidence="2" id="KW-0805">Transcription regulation</keyword>
<feature type="domain" description="TF-B3" evidence="7">
    <location>
        <begin position="172"/>
        <end position="269"/>
    </location>
</feature>
<evidence type="ECO:0000313" key="8">
    <source>
        <dbReference type="EMBL" id="KAK7258709.1"/>
    </source>
</evidence>
<dbReference type="PANTHER" id="PTHR31920">
    <property type="entry name" value="B3 DOMAIN-CONTAINING"/>
    <property type="match status" value="1"/>
</dbReference>
<keyword evidence="9" id="KW-1185">Reference proteome</keyword>
<feature type="domain" description="TF-B3" evidence="7">
    <location>
        <begin position="20"/>
        <end position="96"/>
    </location>
</feature>
<evidence type="ECO:0000259" key="7">
    <source>
        <dbReference type="PROSITE" id="PS50863"/>
    </source>
</evidence>
<dbReference type="Proteomes" id="UP001372338">
    <property type="component" value="Unassembled WGS sequence"/>
</dbReference>
<dbReference type="GO" id="GO:0003677">
    <property type="term" value="F:DNA binding"/>
    <property type="evidence" value="ECO:0007669"/>
    <property type="project" value="UniProtKB-KW"/>
</dbReference>
<evidence type="ECO:0000256" key="2">
    <source>
        <dbReference type="ARBA" id="ARBA00023015"/>
    </source>
</evidence>
<accession>A0AAN9EKB5</accession>
<evidence type="ECO:0000256" key="5">
    <source>
        <dbReference type="ARBA" id="ARBA00023242"/>
    </source>
</evidence>
<keyword evidence="5" id="KW-0539">Nucleus</keyword>
<evidence type="ECO:0000313" key="9">
    <source>
        <dbReference type="Proteomes" id="UP001372338"/>
    </source>
</evidence>
<dbReference type="Gene3D" id="2.40.330.10">
    <property type="entry name" value="DNA-binding pseudobarrel domain"/>
    <property type="match status" value="2"/>
</dbReference>
<gene>
    <name evidence="8" type="ORF">RIF29_24291</name>
</gene>
<dbReference type="EMBL" id="JAYWIO010000005">
    <property type="protein sequence ID" value="KAK7258709.1"/>
    <property type="molecule type" value="Genomic_DNA"/>
</dbReference>
<keyword evidence="4" id="KW-0804">Transcription</keyword>
<sequence>MHVINSSDAGSCNFLVSQRIPKAFNKFLNGYTTNEVTLVDHDDNSWDIDLAKIEDRFIFKSGWQRFAKEKGLESGDFLVFEHDGNSTFYVKMFSKCGCRKEAENCGNVENCGKVVPKLILDEDSNQRGCKRKHSSIGLKINEKSNLEGPSKRAKSKSTRAHEANCDNSENKAPHFMVHFSATKLQRLEIPGSVMKKWGIKLESTLRLRNVDGNQWLVNISTSCTGRYYLGHGFPEFIKSNNIRKGYQRNFEFVIGKGNVAREILVGVEPK</sequence>
<comment type="caution">
    <text evidence="8">The sequence shown here is derived from an EMBL/GenBank/DDBJ whole genome shotgun (WGS) entry which is preliminary data.</text>
</comment>
<dbReference type="SUPFAM" id="SSF101936">
    <property type="entry name" value="DNA-binding pseudobarrel domain"/>
    <property type="match status" value="2"/>
</dbReference>
<evidence type="ECO:0000256" key="3">
    <source>
        <dbReference type="ARBA" id="ARBA00023125"/>
    </source>
</evidence>
<proteinExistence type="predicted"/>
<dbReference type="Pfam" id="PF02362">
    <property type="entry name" value="B3"/>
    <property type="match status" value="2"/>
</dbReference>
<comment type="subcellular location">
    <subcellularLocation>
        <location evidence="1">Nucleus</location>
    </subcellularLocation>
</comment>
<name>A0AAN9EKB5_CROPI</name>
<dbReference type="CDD" id="cd10017">
    <property type="entry name" value="B3_DNA"/>
    <property type="match status" value="2"/>
</dbReference>
<dbReference type="GO" id="GO:0005634">
    <property type="term" value="C:nucleus"/>
    <property type="evidence" value="ECO:0007669"/>
    <property type="project" value="UniProtKB-SubCell"/>
</dbReference>
<dbReference type="AlphaFoldDB" id="A0AAN9EKB5"/>
<dbReference type="InterPro" id="IPR015300">
    <property type="entry name" value="DNA-bd_pseudobarrel_sf"/>
</dbReference>
<dbReference type="InterPro" id="IPR050655">
    <property type="entry name" value="Plant_B3_domain"/>
</dbReference>